<organism evidence="4 5">
    <name type="scientific">Thermothielavioides terrestris</name>
    <dbReference type="NCBI Taxonomy" id="2587410"/>
    <lineage>
        <taxon>Eukaryota</taxon>
        <taxon>Fungi</taxon>
        <taxon>Dikarya</taxon>
        <taxon>Ascomycota</taxon>
        <taxon>Pezizomycotina</taxon>
        <taxon>Sordariomycetes</taxon>
        <taxon>Sordariomycetidae</taxon>
        <taxon>Sordariales</taxon>
        <taxon>Chaetomiaceae</taxon>
        <taxon>Thermothielavioides</taxon>
    </lineage>
</organism>
<protein>
    <submittedName>
        <fullName evidence="4">B7fa610d-a714-447c-a562-234905d3a22d</fullName>
    </submittedName>
</protein>
<gene>
    <name evidence="4" type="ORF">TT172_LOCUS3261</name>
</gene>
<dbReference type="Pfam" id="PF00775">
    <property type="entry name" value="Dioxygenase_C"/>
    <property type="match status" value="1"/>
</dbReference>
<proteinExistence type="predicted"/>
<keyword evidence="2" id="KW-0732">Signal</keyword>
<evidence type="ECO:0000256" key="2">
    <source>
        <dbReference type="SAM" id="SignalP"/>
    </source>
</evidence>
<feature type="domain" description="Intradiol ring-cleavage dioxygenases" evidence="3">
    <location>
        <begin position="126"/>
        <end position="228"/>
    </location>
</feature>
<dbReference type="GO" id="GO:0016702">
    <property type="term" value="F:oxidoreductase activity, acting on single donors with incorporation of molecular oxygen, incorporation of two atoms of oxygen"/>
    <property type="evidence" value="ECO:0007669"/>
    <property type="project" value="InterPro"/>
</dbReference>
<feature type="region of interest" description="Disordered" evidence="1">
    <location>
        <begin position="362"/>
        <end position="393"/>
    </location>
</feature>
<feature type="chain" id="PRO_5018743321" evidence="2">
    <location>
        <begin position="20"/>
        <end position="393"/>
    </location>
</feature>
<dbReference type="GO" id="GO:0008199">
    <property type="term" value="F:ferric iron binding"/>
    <property type="evidence" value="ECO:0007669"/>
    <property type="project" value="InterPro"/>
</dbReference>
<dbReference type="AlphaFoldDB" id="A0A3S4AQZ1"/>
<dbReference type="SUPFAM" id="SSF49482">
    <property type="entry name" value="Aromatic compound dioxygenase"/>
    <property type="match status" value="1"/>
</dbReference>
<dbReference type="PANTHER" id="PTHR34315">
    <property type="match status" value="1"/>
</dbReference>
<dbReference type="InterPro" id="IPR015889">
    <property type="entry name" value="Intradiol_dOase_core"/>
</dbReference>
<evidence type="ECO:0000313" key="4">
    <source>
        <dbReference type="EMBL" id="SPQ20842.1"/>
    </source>
</evidence>
<feature type="signal peptide" evidence="2">
    <location>
        <begin position="1"/>
        <end position="19"/>
    </location>
</feature>
<dbReference type="Proteomes" id="UP000289323">
    <property type="component" value="Unassembled WGS sequence"/>
</dbReference>
<evidence type="ECO:0000313" key="5">
    <source>
        <dbReference type="Proteomes" id="UP000289323"/>
    </source>
</evidence>
<dbReference type="CDD" id="cd03457">
    <property type="entry name" value="intradiol_dioxygenase_like"/>
    <property type="match status" value="1"/>
</dbReference>
<dbReference type="EMBL" id="OUUZ01000008">
    <property type="protein sequence ID" value="SPQ20842.1"/>
    <property type="molecule type" value="Genomic_DNA"/>
</dbReference>
<sequence length="393" mass="42614">MTLKNLLAGLLLAAPLAFAHPGKEEVYAHAAQPLERKSLAHCEKEFSHPEFVRKTVEIHGRELARLRRSLGIVEDNLEKPKLHPRDYISVSKIDHKSNKTVTKGMDLSTLFTDSGACMLTPSVDQGPLYVKGEEIRKNITGGEAGIKLTLAIQVVDYKTCKTVPNAYVDIWSSNSTGIYVGVQGYPGMGDPKDSSILMGTTLRGVQPTDDHGIASFDSLMPGHYTGRATHIHAIVYIGATKQPNNTITGGHAAHVGQLYFDQSLLTAVNSLAPYNTNTMRVTPNTADYLFMQGANGDDPIVRYALVGNELSQGMFAWIRFGIDQQASKTVNPAAFWTDKGGVMNPNGPVAQLTGGGFGGGFGGWPGWGGGKKQRAAEKEDKEEEEEEEVEKEE</sequence>
<reference evidence="4 5" key="1">
    <citation type="submission" date="2018-04" db="EMBL/GenBank/DDBJ databases">
        <authorList>
            <person name="Huttner S."/>
            <person name="Dainat J."/>
        </authorList>
    </citation>
    <scope>NUCLEOTIDE SEQUENCE [LARGE SCALE GENOMIC DNA]</scope>
</reference>
<evidence type="ECO:0000256" key="1">
    <source>
        <dbReference type="SAM" id="MobiDB-lite"/>
    </source>
</evidence>
<dbReference type="Gene3D" id="2.60.130.10">
    <property type="entry name" value="Aromatic compound dioxygenase"/>
    <property type="match status" value="1"/>
</dbReference>
<feature type="compositionally biased region" description="Acidic residues" evidence="1">
    <location>
        <begin position="380"/>
        <end position="393"/>
    </location>
</feature>
<name>A0A3S4AQZ1_9PEZI</name>
<accession>A0A3S4AQZ1</accession>
<dbReference type="InterPro" id="IPR000627">
    <property type="entry name" value="Intradiol_dOase_C"/>
</dbReference>
<evidence type="ECO:0000259" key="3">
    <source>
        <dbReference type="Pfam" id="PF00775"/>
    </source>
</evidence>
<dbReference type="PANTHER" id="PTHR34315:SF1">
    <property type="entry name" value="INTRADIOL RING-CLEAVAGE DIOXYGENASES DOMAIN-CONTAINING PROTEIN-RELATED"/>
    <property type="match status" value="1"/>
</dbReference>